<name>A0A4Y2M8J6_ARAVE</name>
<accession>A0A4Y2M8J6</accession>
<dbReference type="PANTHER" id="PTHR46954:SF1">
    <property type="entry name" value="C2H2-TYPE DOMAIN-CONTAINING PROTEIN"/>
    <property type="match status" value="1"/>
</dbReference>
<reference evidence="1 2" key="1">
    <citation type="journal article" date="2019" name="Sci. Rep.">
        <title>Orb-weaving spider Araneus ventricosus genome elucidates the spidroin gene catalogue.</title>
        <authorList>
            <person name="Kono N."/>
            <person name="Nakamura H."/>
            <person name="Ohtoshi R."/>
            <person name="Moran D.A.P."/>
            <person name="Shinohara A."/>
            <person name="Yoshida Y."/>
            <person name="Fujiwara M."/>
            <person name="Mori M."/>
            <person name="Tomita M."/>
            <person name="Arakawa K."/>
        </authorList>
    </citation>
    <scope>NUCLEOTIDE SEQUENCE [LARGE SCALE GENOMIC DNA]</scope>
</reference>
<gene>
    <name evidence="1" type="ORF">AVEN_219087_1</name>
</gene>
<dbReference type="EMBL" id="BGPR01006995">
    <property type="protein sequence ID" value="GBN23435.1"/>
    <property type="molecule type" value="Genomic_DNA"/>
</dbReference>
<evidence type="ECO:0000313" key="2">
    <source>
        <dbReference type="Proteomes" id="UP000499080"/>
    </source>
</evidence>
<protein>
    <submittedName>
        <fullName evidence="1">Uncharacterized protein</fullName>
    </submittedName>
</protein>
<comment type="caution">
    <text evidence="1">The sequence shown here is derived from an EMBL/GenBank/DDBJ whole genome shotgun (WGS) entry which is preliminary data.</text>
</comment>
<evidence type="ECO:0000313" key="1">
    <source>
        <dbReference type="EMBL" id="GBN23435.1"/>
    </source>
</evidence>
<proteinExistence type="predicted"/>
<dbReference type="AlphaFoldDB" id="A0A4Y2M8J6"/>
<sequence>MCKSGLGSKFKKSSAERIRELRQRRKENGTRRVRSLKAAKISNTARETFVPLIDALQAIELSQHRIWQRIWDRQTNNKLYKIQPSTQPLYVTAAHENRQSDVYRSIKTLDELTAQLKLDGFSVSRSGVYLRLLPKRNSTLEGKQHVVTAPVKLNSAQNDSHLKHIDGQFCVASIKRLEELSSFLGPLEVCFISQDDSNSANWLNRS</sequence>
<organism evidence="1 2">
    <name type="scientific">Araneus ventricosus</name>
    <name type="common">Orbweaver spider</name>
    <name type="synonym">Epeira ventricosa</name>
    <dbReference type="NCBI Taxonomy" id="182803"/>
    <lineage>
        <taxon>Eukaryota</taxon>
        <taxon>Metazoa</taxon>
        <taxon>Ecdysozoa</taxon>
        <taxon>Arthropoda</taxon>
        <taxon>Chelicerata</taxon>
        <taxon>Arachnida</taxon>
        <taxon>Araneae</taxon>
        <taxon>Araneomorphae</taxon>
        <taxon>Entelegynae</taxon>
        <taxon>Araneoidea</taxon>
        <taxon>Araneidae</taxon>
        <taxon>Araneus</taxon>
    </lineage>
</organism>
<dbReference type="PANTHER" id="PTHR46954">
    <property type="entry name" value="C2H2-TYPE DOMAIN-CONTAINING PROTEIN"/>
    <property type="match status" value="1"/>
</dbReference>
<keyword evidence="2" id="KW-1185">Reference proteome</keyword>
<dbReference type="OrthoDB" id="2433005at2759"/>
<dbReference type="Proteomes" id="UP000499080">
    <property type="component" value="Unassembled WGS sequence"/>
</dbReference>